<dbReference type="AlphaFoldDB" id="A0A9P6C371"/>
<accession>A0A9P6C371</accession>
<evidence type="ECO:0000313" key="3">
    <source>
        <dbReference type="Proteomes" id="UP000807342"/>
    </source>
</evidence>
<gene>
    <name evidence="2" type="ORF">P691DRAFT_773945</name>
</gene>
<evidence type="ECO:0000313" key="2">
    <source>
        <dbReference type="EMBL" id="KAF9450366.1"/>
    </source>
</evidence>
<dbReference type="Gene3D" id="3.40.50.300">
    <property type="entry name" value="P-loop containing nucleotide triphosphate hydrolases"/>
    <property type="match status" value="1"/>
</dbReference>
<dbReference type="CDD" id="cd00882">
    <property type="entry name" value="Ras_like_GTPase"/>
    <property type="match status" value="1"/>
</dbReference>
<dbReference type="SUPFAM" id="SSF52540">
    <property type="entry name" value="P-loop containing nucleoside triphosphate hydrolases"/>
    <property type="match status" value="1"/>
</dbReference>
<dbReference type="EMBL" id="MU151106">
    <property type="protein sequence ID" value="KAF9450366.1"/>
    <property type="molecule type" value="Genomic_DNA"/>
</dbReference>
<dbReference type="GO" id="GO:0005525">
    <property type="term" value="F:GTP binding"/>
    <property type="evidence" value="ECO:0007669"/>
    <property type="project" value="InterPro"/>
</dbReference>
<dbReference type="OrthoDB" id="3255035at2759"/>
<reference evidence="2" key="1">
    <citation type="submission" date="2020-11" db="EMBL/GenBank/DDBJ databases">
        <authorList>
            <consortium name="DOE Joint Genome Institute"/>
            <person name="Ahrendt S."/>
            <person name="Riley R."/>
            <person name="Andreopoulos W."/>
            <person name="Labutti K."/>
            <person name="Pangilinan J."/>
            <person name="Ruiz-Duenas F.J."/>
            <person name="Barrasa J.M."/>
            <person name="Sanchez-Garcia M."/>
            <person name="Camarero S."/>
            <person name="Miyauchi S."/>
            <person name="Serrano A."/>
            <person name="Linde D."/>
            <person name="Babiker R."/>
            <person name="Drula E."/>
            <person name="Ayuso-Fernandez I."/>
            <person name="Pacheco R."/>
            <person name="Padilla G."/>
            <person name="Ferreira P."/>
            <person name="Barriuso J."/>
            <person name="Kellner H."/>
            <person name="Castanera R."/>
            <person name="Alfaro M."/>
            <person name="Ramirez L."/>
            <person name="Pisabarro A.G."/>
            <person name="Kuo A."/>
            <person name="Tritt A."/>
            <person name="Lipzen A."/>
            <person name="He G."/>
            <person name="Yan M."/>
            <person name="Ng V."/>
            <person name="Cullen D."/>
            <person name="Martin F."/>
            <person name="Rosso M.-N."/>
            <person name="Henrissat B."/>
            <person name="Hibbett D."/>
            <person name="Martinez A.T."/>
            <person name="Grigoriev I.V."/>
        </authorList>
    </citation>
    <scope>NUCLEOTIDE SEQUENCE</scope>
    <source>
        <strain evidence="2">MF-IS2</strain>
    </source>
</reference>
<protein>
    <recommendedName>
        <fullName evidence="1">G domain-containing protein</fullName>
    </recommendedName>
</protein>
<dbReference type="InterPro" id="IPR027417">
    <property type="entry name" value="P-loop_NTPase"/>
</dbReference>
<evidence type="ECO:0000259" key="1">
    <source>
        <dbReference type="Pfam" id="PF01926"/>
    </source>
</evidence>
<dbReference type="InterPro" id="IPR006073">
    <property type="entry name" value="GTP-bd"/>
</dbReference>
<dbReference type="Proteomes" id="UP000807342">
    <property type="component" value="Unassembled WGS sequence"/>
</dbReference>
<keyword evidence="3" id="KW-1185">Reference proteome</keyword>
<sequence length="270" mass="30204">MFQTITKKISEVCSKVAGNVWRKHTIDEILIPIIGFKGAGKGTLIEAIAGSYVGGVSHSISEHTMEIRSVPVQLTGTDENKFIVHLIDTPGIDNSERTLDAVLKGLRKWKNDHCENNVNFAGIIFVNSMMNPQPHPDGHLAHRHLSILKELCGQDWENMVLVNTHLDVPNDEQNSIEQVEQRLADGFWKLAMAGPSGGVPRTQKKMQRYDHSDRQKSAWKILWSVIGNSLNSNTFNDKIQAVVDEIGNNGKSLRNIWEAYRELHPTLQAG</sequence>
<organism evidence="2 3">
    <name type="scientific">Macrolepiota fuliginosa MF-IS2</name>
    <dbReference type="NCBI Taxonomy" id="1400762"/>
    <lineage>
        <taxon>Eukaryota</taxon>
        <taxon>Fungi</taxon>
        <taxon>Dikarya</taxon>
        <taxon>Basidiomycota</taxon>
        <taxon>Agaricomycotina</taxon>
        <taxon>Agaricomycetes</taxon>
        <taxon>Agaricomycetidae</taxon>
        <taxon>Agaricales</taxon>
        <taxon>Agaricineae</taxon>
        <taxon>Agaricaceae</taxon>
        <taxon>Macrolepiota</taxon>
    </lineage>
</organism>
<proteinExistence type="predicted"/>
<feature type="domain" description="G" evidence="1">
    <location>
        <begin position="33"/>
        <end position="97"/>
    </location>
</feature>
<dbReference type="Pfam" id="PF01926">
    <property type="entry name" value="MMR_HSR1"/>
    <property type="match status" value="1"/>
</dbReference>
<name>A0A9P6C371_9AGAR</name>
<comment type="caution">
    <text evidence="2">The sequence shown here is derived from an EMBL/GenBank/DDBJ whole genome shotgun (WGS) entry which is preliminary data.</text>
</comment>